<proteinExistence type="predicted"/>
<sequence length="59" mass="6791">MDYVGKESYEMSKLQSVSQKAKFFFGTVPYVKWANANNHEEGIELDTSHSLFGDPRFMP</sequence>
<evidence type="ECO:0000313" key="1">
    <source>
        <dbReference type="EMBL" id="DAE29183.1"/>
    </source>
</evidence>
<organism evidence="1">
    <name type="scientific">virus sp. ctx9V1</name>
    <dbReference type="NCBI Taxonomy" id="2828001"/>
    <lineage>
        <taxon>Viruses</taxon>
    </lineage>
</organism>
<dbReference type="EMBL" id="BK059093">
    <property type="protein sequence ID" value="DAE29183.1"/>
    <property type="molecule type" value="Genomic_DNA"/>
</dbReference>
<reference evidence="1" key="1">
    <citation type="journal article" date="2021" name="Proc. Natl. Acad. Sci. U.S.A.">
        <title>A Catalog of Tens of Thousands of Viruses from Human Metagenomes Reveals Hidden Associations with Chronic Diseases.</title>
        <authorList>
            <person name="Tisza M.J."/>
            <person name="Buck C.B."/>
        </authorList>
    </citation>
    <scope>NUCLEOTIDE SEQUENCE</scope>
    <source>
        <strain evidence="1">Ctx9V1</strain>
    </source>
</reference>
<name>A0A8S5RCW5_9VIRU</name>
<accession>A0A8S5RCW5</accession>
<protein>
    <submittedName>
        <fullName evidence="1">Uncharacterized protein</fullName>
    </submittedName>
</protein>